<gene>
    <name evidence="2" type="ORF">HAX54_004600</name>
</gene>
<sequence length="115" mass="12944">MRCSIDEIIPQGTAIDAPDEETLETSKNNETNEKGQFERPRLKDEVLTLKEKIMLQTMERSVMEMTAPAISTRVDVQHLHALSSVGVDYRAMWNTISAITSSVHLLDEFGSGFIF</sequence>
<proteinExistence type="predicted"/>
<accession>A0ABS8T8J7</accession>
<organism evidence="2 3">
    <name type="scientific">Datura stramonium</name>
    <name type="common">Jimsonweed</name>
    <name type="synonym">Common thornapple</name>
    <dbReference type="NCBI Taxonomy" id="4076"/>
    <lineage>
        <taxon>Eukaryota</taxon>
        <taxon>Viridiplantae</taxon>
        <taxon>Streptophyta</taxon>
        <taxon>Embryophyta</taxon>
        <taxon>Tracheophyta</taxon>
        <taxon>Spermatophyta</taxon>
        <taxon>Magnoliopsida</taxon>
        <taxon>eudicotyledons</taxon>
        <taxon>Gunneridae</taxon>
        <taxon>Pentapetalae</taxon>
        <taxon>asterids</taxon>
        <taxon>lamiids</taxon>
        <taxon>Solanales</taxon>
        <taxon>Solanaceae</taxon>
        <taxon>Solanoideae</taxon>
        <taxon>Datureae</taxon>
        <taxon>Datura</taxon>
    </lineage>
</organism>
<dbReference type="Proteomes" id="UP000823775">
    <property type="component" value="Unassembled WGS sequence"/>
</dbReference>
<comment type="caution">
    <text evidence="2">The sequence shown here is derived from an EMBL/GenBank/DDBJ whole genome shotgun (WGS) entry which is preliminary data.</text>
</comment>
<evidence type="ECO:0000256" key="1">
    <source>
        <dbReference type="SAM" id="MobiDB-lite"/>
    </source>
</evidence>
<protein>
    <submittedName>
        <fullName evidence="2">Uncharacterized protein</fullName>
    </submittedName>
</protein>
<reference evidence="2 3" key="1">
    <citation type="journal article" date="2021" name="BMC Genomics">
        <title>Datura genome reveals duplications of psychoactive alkaloid biosynthetic genes and high mutation rate following tissue culture.</title>
        <authorList>
            <person name="Rajewski A."/>
            <person name="Carter-House D."/>
            <person name="Stajich J."/>
            <person name="Litt A."/>
        </authorList>
    </citation>
    <scope>NUCLEOTIDE SEQUENCE [LARGE SCALE GENOMIC DNA]</scope>
    <source>
        <strain evidence="2">AR-01</strain>
    </source>
</reference>
<evidence type="ECO:0000313" key="3">
    <source>
        <dbReference type="Proteomes" id="UP000823775"/>
    </source>
</evidence>
<feature type="region of interest" description="Disordered" evidence="1">
    <location>
        <begin position="10"/>
        <end position="38"/>
    </location>
</feature>
<evidence type="ECO:0000313" key="2">
    <source>
        <dbReference type="EMBL" id="MCD7467271.1"/>
    </source>
</evidence>
<name>A0ABS8T8J7_DATST</name>
<keyword evidence="3" id="KW-1185">Reference proteome</keyword>
<dbReference type="EMBL" id="JACEIK010001213">
    <property type="protein sequence ID" value="MCD7467271.1"/>
    <property type="molecule type" value="Genomic_DNA"/>
</dbReference>